<feature type="non-terminal residue" evidence="1">
    <location>
        <position position="158"/>
    </location>
</feature>
<sequence length="158" mass="18218">MPQTDWVSKFVPIPEKDLGILYRSNIGHDFGGWSECLFFNDFYKGYDFFIFVNSSALGPFLPDNYKGKWTDIYINGLQNNIKLFGSTINNEVGGDYFSPSEFAHVQSYIFSMGRETLEFLMDEKIFSAKHYPKTKREAILDYEVAMSRKIIKNDGNIG</sequence>
<proteinExistence type="predicted"/>
<name>A0A382FEL2_9ZZZZ</name>
<protein>
    <submittedName>
        <fullName evidence="1">Uncharacterized protein</fullName>
    </submittedName>
</protein>
<gene>
    <name evidence="1" type="ORF">METZ01_LOCUS213979</name>
</gene>
<dbReference type="AlphaFoldDB" id="A0A382FEL2"/>
<organism evidence="1">
    <name type="scientific">marine metagenome</name>
    <dbReference type="NCBI Taxonomy" id="408172"/>
    <lineage>
        <taxon>unclassified sequences</taxon>
        <taxon>metagenomes</taxon>
        <taxon>ecological metagenomes</taxon>
    </lineage>
</organism>
<dbReference type="EMBL" id="UINC01049398">
    <property type="protein sequence ID" value="SVB61125.1"/>
    <property type="molecule type" value="Genomic_DNA"/>
</dbReference>
<accession>A0A382FEL2</accession>
<evidence type="ECO:0000313" key="1">
    <source>
        <dbReference type="EMBL" id="SVB61125.1"/>
    </source>
</evidence>
<reference evidence="1" key="1">
    <citation type="submission" date="2018-05" db="EMBL/GenBank/DDBJ databases">
        <authorList>
            <person name="Lanie J.A."/>
            <person name="Ng W.-L."/>
            <person name="Kazmierczak K.M."/>
            <person name="Andrzejewski T.M."/>
            <person name="Davidsen T.M."/>
            <person name="Wayne K.J."/>
            <person name="Tettelin H."/>
            <person name="Glass J.I."/>
            <person name="Rusch D."/>
            <person name="Podicherti R."/>
            <person name="Tsui H.-C.T."/>
            <person name="Winkler M.E."/>
        </authorList>
    </citation>
    <scope>NUCLEOTIDE SEQUENCE</scope>
</reference>